<evidence type="ECO:0000256" key="5">
    <source>
        <dbReference type="ARBA" id="ARBA00022691"/>
    </source>
</evidence>
<feature type="region of interest" description="Disordered" evidence="11">
    <location>
        <begin position="39"/>
        <end position="70"/>
    </location>
</feature>
<organism evidence="13 14">
    <name type="scientific">Papiliotrema laurentii</name>
    <name type="common">Cryptococcus laurentii</name>
    <dbReference type="NCBI Taxonomy" id="5418"/>
    <lineage>
        <taxon>Eukaryota</taxon>
        <taxon>Fungi</taxon>
        <taxon>Dikarya</taxon>
        <taxon>Basidiomycota</taxon>
        <taxon>Agaricomycotina</taxon>
        <taxon>Tremellomycetes</taxon>
        <taxon>Tremellales</taxon>
        <taxon>Rhynchogastremaceae</taxon>
        <taxon>Papiliotrema</taxon>
    </lineage>
</organism>
<comment type="similarity">
    <text evidence="10">Belongs to the TRM5 / TYW2 family.</text>
</comment>
<accession>A0AAD9CZL7</accession>
<evidence type="ECO:0000256" key="8">
    <source>
        <dbReference type="ARBA" id="ARBA00023242"/>
    </source>
</evidence>
<gene>
    <name evidence="10" type="primary">TRM5</name>
    <name evidence="13" type="ORF">DB88DRAFT_300521</name>
</gene>
<comment type="caution">
    <text evidence="13">The sequence shown here is derived from an EMBL/GenBank/DDBJ whole genome shotgun (WGS) entry which is preliminary data.</text>
</comment>
<feature type="region of interest" description="Disordered" evidence="11">
    <location>
        <begin position="396"/>
        <end position="429"/>
    </location>
</feature>
<dbReference type="Pfam" id="PF25133">
    <property type="entry name" value="TYW2_N_2"/>
    <property type="match status" value="1"/>
</dbReference>
<evidence type="ECO:0000256" key="3">
    <source>
        <dbReference type="ARBA" id="ARBA00022603"/>
    </source>
</evidence>
<comment type="subcellular location">
    <subcellularLocation>
        <location evidence="10">Mitochondrion matrix</location>
    </subcellularLocation>
    <subcellularLocation>
        <location evidence="10">Nucleus</location>
    </subcellularLocation>
    <subcellularLocation>
        <location evidence="10">Cytoplasm</location>
    </subcellularLocation>
    <text evidence="10">Predominantly in the mitochondria and in the nucleus.</text>
</comment>
<dbReference type="PROSITE" id="PS51684">
    <property type="entry name" value="SAM_MT_TRM5_TYW2"/>
    <property type="match status" value="1"/>
</dbReference>
<dbReference type="EMBL" id="JAODAN010000006">
    <property type="protein sequence ID" value="KAK1923498.1"/>
    <property type="molecule type" value="Genomic_DNA"/>
</dbReference>
<evidence type="ECO:0000313" key="14">
    <source>
        <dbReference type="Proteomes" id="UP001182556"/>
    </source>
</evidence>
<keyword evidence="7 10" id="KW-0496">Mitochondrion</keyword>
<dbReference type="GO" id="GO:0070901">
    <property type="term" value="P:mitochondrial tRNA methylation"/>
    <property type="evidence" value="ECO:0007669"/>
    <property type="project" value="TreeGrafter"/>
</dbReference>
<evidence type="ECO:0000256" key="10">
    <source>
        <dbReference type="HAMAP-Rule" id="MF_03152"/>
    </source>
</evidence>
<evidence type="ECO:0000256" key="6">
    <source>
        <dbReference type="ARBA" id="ARBA00022694"/>
    </source>
</evidence>
<feature type="binding site" evidence="10">
    <location>
        <position position="280"/>
    </location>
    <ligand>
        <name>S-adenosyl-L-methionine</name>
        <dbReference type="ChEBI" id="CHEBI:59789"/>
    </ligand>
</feature>
<feature type="binding site" evidence="10">
    <location>
        <position position="435"/>
    </location>
    <ligand>
        <name>S-adenosyl-L-methionine</name>
        <dbReference type="ChEBI" id="CHEBI:59789"/>
    </ligand>
</feature>
<reference evidence="13" key="1">
    <citation type="submission" date="2023-02" db="EMBL/GenBank/DDBJ databases">
        <title>Identification and recombinant expression of a fungal hydrolase from Papiliotrema laurentii that hydrolyzes apple cutin and clears colloidal polyester polyurethane.</title>
        <authorList>
            <consortium name="DOE Joint Genome Institute"/>
            <person name="Roman V.A."/>
            <person name="Bojanowski C."/>
            <person name="Crable B.R."/>
            <person name="Wagner D.N."/>
            <person name="Hung C.S."/>
            <person name="Nadeau L.J."/>
            <person name="Schratz L."/>
            <person name="Haridas S."/>
            <person name="Pangilinan J."/>
            <person name="Lipzen A."/>
            <person name="Na H."/>
            <person name="Yan M."/>
            <person name="Ng V."/>
            <person name="Grigoriev I.V."/>
            <person name="Spatafora J.W."/>
            <person name="Barlow D."/>
            <person name="Biffinger J."/>
            <person name="Kelley-Loughnane N."/>
            <person name="Varaljay V.A."/>
            <person name="Crookes-Goodson W.J."/>
        </authorList>
    </citation>
    <scope>NUCLEOTIDE SEQUENCE</scope>
    <source>
        <strain evidence="13">5307AH</strain>
    </source>
</reference>
<feature type="binding site" evidence="10">
    <location>
        <begin position="346"/>
        <end position="347"/>
    </location>
    <ligand>
        <name>S-adenosyl-L-methionine</name>
        <dbReference type="ChEBI" id="CHEBI:59789"/>
    </ligand>
</feature>
<feature type="domain" description="SAM-dependent methyltransferase TRM5/TYW2-type" evidence="12">
    <location>
        <begin position="191"/>
        <end position="532"/>
    </location>
</feature>
<evidence type="ECO:0000256" key="1">
    <source>
        <dbReference type="ARBA" id="ARBA00009775"/>
    </source>
</evidence>
<dbReference type="GO" id="GO:0002939">
    <property type="term" value="P:tRNA N1-guanine methylation"/>
    <property type="evidence" value="ECO:0007669"/>
    <property type="project" value="TreeGrafter"/>
</dbReference>
<dbReference type="InterPro" id="IPR029063">
    <property type="entry name" value="SAM-dependent_MTases_sf"/>
</dbReference>
<proteinExistence type="inferred from homology"/>
<evidence type="ECO:0000256" key="2">
    <source>
        <dbReference type="ARBA" id="ARBA00022490"/>
    </source>
</evidence>
<dbReference type="InterPro" id="IPR025792">
    <property type="entry name" value="tRNA_Gua_MeTrfase_euk"/>
</dbReference>
<evidence type="ECO:0000256" key="9">
    <source>
        <dbReference type="ARBA" id="ARBA00047783"/>
    </source>
</evidence>
<keyword evidence="14" id="KW-1185">Reference proteome</keyword>
<protein>
    <recommendedName>
        <fullName evidence="10">tRNA (guanine(37)-N1)-methyltransferase</fullName>
        <ecNumber evidence="10">2.1.1.228</ecNumber>
    </recommendedName>
    <alternativeName>
        <fullName evidence="10">M1G-methyltransferase</fullName>
    </alternativeName>
    <alternativeName>
        <fullName evidence="10">tRNA [GM37] methyltransferase</fullName>
    </alternativeName>
    <alternativeName>
        <fullName evidence="10">tRNA methyltransferase 5</fullName>
    </alternativeName>
</protein>
<sequence>MRISIVRSIRTAATIRLIFVPRTHLPIDHTPIRHSLALRTMSSSPPPASPASPSIAPPPPLWQTLRPPPHPEMRDLDRSAFTLRHPLLSVRLDSGKIAKIRSDPLVKPWLMDMSKMRLVLDDPEGTSTKLIRLKVQAQDQLPEDVLELLSKEGRGFVPDELEIGYDHWTSSDILNSILPPGDDGELAPSAFTQTGHIGHVNLREEWLPYKKIIGQVFLDKNVNLRTIVNKLDSIHAEFRYFDMEVLAGDEDFVTTCHESGCTFTFDFSKVYWNSRLQMEHDRLIALLPSGAVVADVMAGVGPFAVPAAKKGCYVLGNDLNPESVRWMRENRLKNKVEGTLRVTEMDGKEFIQKSATMAWNDPFPPFVPPGVLRKRQQEARRQREMAQKLAALQLEKQEPTTAAPTAPPAPPAPKETTETAEPPVAPQLPTHYIMNLPDSALTFLGAFNGLYSGMASDPVFQDTLRQVGLPFVHVYCFTRELERPAAEQDICERASRYLGHPVTPNMTGYDLHLVRRVAPNKDMYCLTFQLPNDVAFAPNSSA</sequence>
<dbReference type="GO" id="GO:0052906">
    <property type="term" value="F:tRNA (guanine(37)-N1)-methyltransferase activity"/>
    <property type="evidence" value="ECO:0007669"/>
    <property type="project" value="UniProtKB-UniRule"/>
</dbReference>
<dbReference type="SUPFAM" id="SSF53335">
    <property type="entry name" value="S-adenosyl-L-methionine-dependent methyltransferases"/>
    <property type="match status" value="1"/>
</dbReference>
<dbReference type="InterPro" id="IPR030382">
    <property type="entry name" value="MeTrfase_TRM5/TYW2"/>
</dbReference>
<dbReference type="InterPro" id="IPR056744">
    <property type="entry name" value="TRM5/TYW2-like_N"/>
</dbReference>
<dbReference type="EC" id="2.1.1.228" evidence="10"/>
<comment type="function">
    <text evidence="10">Specifically methylates the N1 position of guanosine-37 in various cytoplasmic and mitochondrial tRNAs. Methylation is not dependent on the nature of the nucleoside 5' of the target nucleoside. This is the first step in the biosynthesis of wybutosine (yW), a modified base adjacent to the anticodon of tRNAs and required for accurate decoding.</text>
</comment>
<feature type="compositionally biased region" description="Pro residues" evidence="11">
    <location>
        <begin position="44"/>
        <end position="68"/>
    </location>
</feature>
<keyword evidence="6 10" id="KW-0819">tRNA processing</keyword>
<dbReference type="FunFam" id="3.30.300.110:FF:000001">
    <property type="entry name" value="tRNA (guanine(37)-N1)-methyltransferase"/>
    <property type="match status" value="1"/>
</dbReference>
<comment type="subunit">
    <text evidence="10">Monomer.</text>
</comment>
<dbReference type="HAMAP" id="MF_03152">
    <property type="entry name" value="TRM5"/>
    <property type="match status" value="1"/>
</dbReference>
<dbReference type="AlphaFoldDB" id="A0AAD9CZL7"/>
<comment type="similarity">
    <text evidence="1">Belongs to the class I-like SAM-binding methyltransferase superfamily. TRM5/TYW2 family.</text>
</comment>
<evidence type="ECO:0000313" key="13">
    <source>
        <dbReference type="EMBL" id="KAK1923498.1"/>
    </source>
</evidence>
<dbReference type="Pfam" id="PF02475">
    <property type="entry name" value="TRM5-TYW2_MTfase"/>
    <property type="match status" value="1"/>
</dbReference>
<comment type="catalytic activity">
    <reaction evidence="9 10">
        <text>guanosine(37) in tRNA + S-adenosyl-L-methionine = N(1)-methylguanosine(37) in tRNA + S-adenosyl-L-homocysteine + H(+)</text>
        <dbReference type="Rhea" id="RHEA:36899"/>
        <dbReference type="Rhea" id="RHEA-COMP:10145"/>
        <dbReference type="Rhea" id="RHEA-COMP:10147"/>
        <dbReference type="ChEBI" id="CHEBI:15378"/>
        <dbReference type="ChEBI" id="CHEBI:57856"/>
        <dbReference type="ChEBI" id="CHEBI:59789"/>
        <dbReference type="ChEBI" id="CHEBI:73542"/>
        <dbReference type="ChEBI" id="CHEBI:74269"/>
        <dbReference type="EC" id="2.1.1.228"/>
    </reaction>
</comment>
<evidence type="ECO:0000256" key="4">
    <source>
        <dbReference type="ARBA" id="ARBA00022679"/>
    </source>
</evidence>
<keyword evidence="5 10" id="KW-0949">S-adenosyl-L-methionine</keyword>
<dbReference type="PANTHER" id="PTHR23245">
    <property type="entry name" value="TRNA METHYLTRANSFERASE"/>
    <property type="match status" value="1"/>
</dbReference>
<dbReference type="Proteomes" id="UP001182556">
    <property type="component" value="Unassembled WGS sequence"/>
</dbReference>
<evidence type="ECO:0000259" key="12">
    <source>
        <dbReference type="PROSITE" id="PS51684"/>
    </source>
</evidence>
<keyword evidence="3 10" id="KW-0489">Methyltransferase</keyword>
<dbReference type="Gene3D" id="3.30.300.110">
    <property type="entry name" value="Met-10+ protein-like domains"/>
    <property type="match status" value="1"/>
</dbReference>
<keyword evidence="4 10" id="KW-0808">Transferase</keyword>
<dbReference type="GO" id="GO:0005634">
    <property type="term" value="C:nucleus"/>
    <property type="evidence" value="ECO:0007669"/>
    <property type="project" value="UniProtKB-SubCell"/>
</dbReference>
<keyword evidence="2 10" id="KW-0963">Cytoplasm</keyword>
<name>A0AAD9CZL7_PAPLA</name>
<dbReference type="InterPro" id="IPR056743">
    <property type="entry name" value="TRM5-TYW2-like_MTfase"/>
</dbReference>
<dbReference type="PANTHER" id="PTHR23245:SF36">
    <property type="entry name" value="TRNA (GUANINE(37)-N1)-METHYLTRANSFERASE"/>
    <property type="match status" value="1"/>
</dbReference>
<dbReference type="Gene3D" id="3.40.50.150">
    <property type="entry name" value="Vaccinia Virus protein VP39"/>
    <property type="match status" value="1"/>
</dbReference>
<feature type="binding site" evidence="10">
    <location>
        <begin position="318"/>
        <end position="319"/>
    </location>
    <ligand>
        <name>S-adenosyl-L-methionine</name>
        <dbReference type="ChEBI" id="CHEBI:59789"/>
    </ligand>
</feature>
<evidence type="ECO:0000256" key="7">
    <source>
        <dbReference type="ARBA" id="ARBA00023128"/>
    </source>
</evidence>
<dbReference type="GO" id="GO:0005759">
    <property type="term" value="C:mitochondrial matrix"/>
    <property type="evidence" value="ECO:0007669"/>
    <property type="project" value="UniProtKB-SubCell"/>
</dbReference>
<evidence type="ECO:0000256" key="11">
    <source>
        <dbReference type="SAM" id="MobiDB-lite"/>
    </source>
</evidence>
<keyword evidence="8 10" id="KW-0539">Nucleus</keyword>